<dbReference type="SUPFAM" id="SSF53474">
    <property type="entry name" value="alpha/beta-Hydrolases"/>
    <property type="match status" value="1"/>
</dbReference>
<dbReference type="InterPro" id="IPR029058">
    <property type="entry name" value="AB_hydrolase_fold"/>
</dbReference>
<keyword evidence="4" id="KW-0551">Lipid droplet</keyword>
<evidence type="ECO:0000256" key="4">
    <source>
        <dbReference type="ARBA" id="ARBA00022677"/>
    </source>
</evidence>
<dbReference type="InterPro" id="IPR019363">
    <property type="entry name" value="LDAH"/>
</dbReference>
<evidence type="ECO:0000256" key="5">
    <source>
        <dbReference type="ARBA" id="ARBA00022801"/>
    </source>
</evidence>
<reference evidence="9" key="2">
    <citation type="submission" date="2025-08" db="UniProtKB">
        <authorList>
            <consortium name="Ensembl"/>
        </authorList>
    </citation>
    <scope>IDENTIFICATION</scope>
</reference>
<keyword evidence="5" id="KW-0378">Hydrolase</keyword>
<name>A0A4W5PPF8_9TELE</name>
<dbReference type="GO" id="GO:0005811">
    <property type="term" value="C:lipid droplet"/>
    <property type="evidence" value="ECO:0007669"/>
    <property type="project" value="UniProtKB-SubCell"/>
</dbReference>
<evidence type="ECO:0000256" key="6">
    <source>
        <dbReference type="ARBA" id="ARBA00031924"/>
    </source>
</evidence>
<dbReference type="Proteomes" id="UP000314982">
    <property type="component" value="Unassembled WGS sequence"/>
</dbReference>
<evidence type="ECO:0000256" key="3">
    <source>
        <dbReference type="ARBA" id="ARBA00019242"/>
    </source>
</evidence>
<dbReference type="EC" id="3.1.1.13" evidence="7"/>
<evidence type="ECO:0000256" key="1">
    <source>
        <dbReference type="ARBA" id="ARBA00004502"/>
    </source>
</evidence>
<dbReference type="Pfam" id="PF10230">
    <property type="entry name" value="LIDHydrolase"/>
    <property type="match status" value="2"/>
</dbReference>
<dbReference type="GO" id="GO:0019915">
    <property type="term" value="P:lipid storage"/>
    <property type="evidence" value="ECO:0007669"/>
    <property type="project" value="InterPro"/>
</dbReference>
<sequence>MNSPFLPVEQKSPFKLVQLTVKVGNPGVVGFYKTFMQTLHQTLGWRYPVQISDGSGGCVGLNGQMEHKLVFLREHVPRGTCLVLVGHSVGCYIILEMMTWDPELQVVKSVMLFPTIERMALWIFCHSSVQLVFYYGASDHSYPVQSHQEIKRDFPNGDIRLCSRGIRHALVLDTGKEVADMIVEWIHSDLQT</sequence>
<dbReference type="Gene3D" id="3.40.50.1820">
    <property type="entry name" value="alpha/beta hydrolase"/>
    <property type="match status" value="1"/>
</dbReference>
<keyword evidence="10" id="KW-1185">Reference proteome</keyword>
<dbReference type="AlphaFoldDB" id="A0A4W5PPF8"/>
<evidence type="ECO:0000313" key="9">
    <source>
        <dbReference type="Ensembl" id="ENSHHUP00000065377.1"/>
    </source>
</evidence>
<evidence type="ECO:0000313" key="10">
    <source>
        <dbReference type="Proteomes" id="UP000314982"/>
    </source>
</evidence>
<dbReference type="GO" id="GO:0004771">
    <property type="term" value="F:sterol ester esterase activity"/>
    <property type="evidence" value="ECO:0007669"/>
    <property type="project" value="UniProtKB-EC"/>
</dbReference>
<comment type="similarity">
    <text evidence="2">Belongs to the AB hydrolase superfamily. LDAH family.</text>
</comment>
<protein>
    <recommendedName>
        <fullName evidence="3">Lipid droplet-associated hydrolase</fullName>
        <ecNumber evidence="7">3.1.1.13</ecNumber>
    </recommendedName>
    <alternativeName>
        <fullName evidence="6">Lipid droplet-associated serine hydrolase</fullName>
    </alternativeName>
</protein>
<dbReference type="PANTHER" id="PTHR13390:SF0">
    <property type="entry name" value="LIPID DROPLET-ASSOCIATED HYDROLASE"/>
    <property type="match status" value="1"/>
</dbReference>
<dbReference type="Ensembl" id="ENSHHUT00000067592.1">
    <property type="protein sequence ID" value="ENSHHUP00000065377.1"/>
    <property type="gene ID" value="ENSHHUG00000038568.1"/>
</dbReference>
<comment type="subcellular location">
    <subcellularLocation>
        <location evidence="1">Lipid droplet</location>
    </subcellularLocation>
</comment>
<reference evidence="10" key="1">
    <citation type="submission" date="2018-06" db="EMBL/GenBank/DDBJ databases">
        <title>Genome assembly of Danube salmon.</title>
        <authorList>
            <person name="Macqueen D.J."/>
            <person name="Gundappa M.K."/>
        </authorList>
    </citation>
    <scope>NUCLEOTIDE SEQUENCE [LARGE SCALE GENOMIC DNA]</scope>
</reference>
<evidence type="ECO:0000256" key="2">
    <source>
        <dbReference type="ARBA" id="ARBA00008300"/>
    </source>
</evidence>
<evidence type="ECO:0000256" key="7">
    <source>
        <dbReference type="ARBA" id="ARBA00039150"/>
    </source>
</evidence>
<organism evidence="9 10">
    <name type="scientific">Hucho hucho</name>
    <name type="common">huchen</name>
    <dbReference type="NCBI Taxonomy" id="62062"/>
    <lineage>
        <taxon>Eukaryota</taxon>
        <taxon>Metazoa</taxon>
        <taxon>Chordata</taxon>
        <taxon>Craniata</taxon>
        <taxon>Vertebrata</taxon>
        <taxon>Euteleostomi</taxon>
        <taxon>Actinopterygii</taxon>
        <taxon>Neopterygii</taxon>
        <taxon>Teleostei</taxon>
        <taxon>Protacanthopterygii</taxon>
        <taxon>Salmoniformes</taxon>
        <taxon>Salmonidae</taxon>
        <taxon>Salmoninae</taxon>
        <taxon>Hucho</taxon>
    </lineage>
</organism>
<dbReference type="PANTHER" id="PTHR13390">
    <property type="entry name" value="LIPASE"/>
    <property type="match status" value="1"/>
</dbReference>
<accession>A0A4W5PPF8</accession>
<reference evidence="9" key="3">
    <citation type="submission" date="2025-09" db="UniProtKB">
        <authorList>
            <consortium name="Ensembl"/>
        </authorList>
    </citation>
    <scope>IDENTIFICATION</scope>
</reference>
<evidence type="ECO:0000256" key="8">
    <source>
        <dbReference type="ARBA" id="ARBA00049527"/>
    </source>
</evidence>
<dbReference type="GeneTree" id="ENSGT00390000009688"/>
<proteinExistence type="inferred from homology"/>
<comment type="catalytic activity">
    <reaction evidence="8">
        <text>a cholesterol ester + H2O = cholesterol + a fatty acid + H(+)</text>
        <dbReference type="Rhea" id="RHEA:36403"/>
        <dbReference type="ChEBI" id="CHEBI:15377"/>
        <dbReference type="ChEBI" id="CHEBI:15378"/>
        <dbReference type="ChEBI" id="CHEBI:16113"/>
        <dbReference type="ChEBI" id="CHEBI:17002"/>
        <dbReference type="ChEBI" id="CHEBI:28868"/>
        <dbReference type="EC" id="3.1.1.13"/>
    </reaction>
    <physiologicalReaction direction="left-to-right" evidence="8">
        <dbReference type="Rhea" id="RHEA:36404"/>
    </physiologicalReaction>
</comment>